<dbReference type="Proteomes" id="UP000237230">
    <property type="component" value="Unassembled WGS sequence"/>
</dbReference>
<dbReference type="EMBL" id="MINH01000019">
    <property type="protein sequence ID" value="POG11505.1"/>
    <property type="molecule type" value="Genomic_DNA"/>
</dbReference>
<feature type="transmembrane region" description="Helical" evidence="1">
    <location>
        <begin position="56"/>
        <end position="77"/>
    </location>
</feature>
<evidence type="ECO:0000256" key="1">
    <source>
        <dbReference type="SAM" id="Phobius"/>
    </source>
</evidence>
<keyword evidence="1" id="KW-1133">Transmembrane helix</keyword>
<feature type="transmembrane region" description="Helical" evidence="1">
    <location>
        <begin position="83"/>
        <end position="104"/>
    </location>
</feature>
<keyword evidence="1" id="KW-0472">Membrane</keyword>
<sequence length="121" mass="13467">MNEPYLMEAAIAAFYELLDTEGRALFGALLGALLVSAARDRFIIVSRRRLSGRKQVLLVFLTLGVGYLFEPLLHALAPMLSRGMAAFAAAVVVIPITLKVLVWLDSVDLRELIQRWRRRGG</sequence>
<name>A0A2S3X7R5_PSEPU</name>
<dbReference type="AlphaFoldDB" id="A0A2S3X7R5"/>
<reference evidence="2 3" key="1">
    <citation type="submission" date="2016-08" db="EMBL/GenBank/DDBJ databases">
        <authorList>
            <person name="Seilhamer J.J."/>
        </authorList>
    </citation>
    <scope>NUCLEOTIDE SEQUENCE [LARGE SCALE GENOMIC DNA]</scope>
    <source>
        <strain evidence="2 3">KH-21-114</strain>
    </source>
</reference>
<proteinExistence type="predicted"/>
<evidence type="ECO:0000313" key="3">
    <source>
        <dbReference type="Proteomes" id="UP000237230"/>
    </source>
</evidence>
<reference evidence="2 3" key="2">
    <citation type="submission" date="2018-03" db="EMBL/GenBank/DDBJ databases">
        <title>Draft genome of Pseudomonas putida strain KH-21-114.</title>
        <authorList>
            <person name="Yoshizawa S."/>
            <person name="Khan N.H."/>
            <person name="Nishimura M."/>
            <person name="Chiura H.X."/>
            <person name="Ogura Y."/>
            <person name="Hayashi T."/>
            <person name="Kogure K."/>
        </authorList>
    </citation>
    <scope>NUCLEOTIDE SEQUENCE [LARGE SCALE GENOMIC DNA]</scope>
    <source>
        <strain evidence="2 3">KH-21-114</strain>
    </source>
</reference>
<dbReference type="RefSeq" id="WP_103448227.1">
    <property type="nucleotide sequence ID" value="NZ_MINH01000019.1"/>
</dbReference>
<protein>
    <submittedName>
        <fullName evidence="2">Uncharacterized protein</fullName>
    </submittedName>
</protein>
<accession>A0A2S3X7R5</accession>
<organism evidence="2 3">
    <name type="scientific">Pseudomonas putida</name>
    <name type="common">Arthrobacter siderocapsulatus</name>
    <dbReference type="NCBI Taxonomy" id="303"/>
    <lineage>
        <taxon>Bacteria</taxon>
        <taxon>Pseudomonadati</taxon>
        <taxon>Pseudomonadota</taxon>
        <taxon>Gammaproteobacteria</taxon>
        <taxon>Pseudomonadales</taxon>
        <taxon>Pseudomonadaceae</taxon>
        <taxon>Pseudomonas</taxon>
    </lineage>
</organism>
<evidence type="ECO:0000313" key="2">
    <source>
        <dbReference type="EMBL" id="POG11505.1"/>
    </source>
</evidence>
<comment type="caution">
    <text evidence="2">The sequence shown here is derived from an EMBL/GenBank/DDBJ whole genome shotgun (WGS) entry which is preliminary data.</text>
</comment>
<dbReference type="OrthoDB" id="6694073at2"/>
<feature type="transmembrane region" description="Helical" evidence="1">
    <location>
        <begin position="24"/>
        <end position="44"/>
    </location>
</feature>
<keyword evidence="1" id="KW-0812">Transmembrane</keyword>
<gene>
    <name evidence="2" type="ORF">BGP84_09185</name>
</gene>